<dbReference type="Gene3D" id="2.60.120.620">
    <property type="entry name" value="q2cbj1_9rhob like domain"/>
    <property type="match status" value="1"/>
</dbReference>
<dbReference type="Pfam" id="PF05721">
    <property type="entry name" value="PhyH"/>
    <property type="match status" value="1"/>
</dbReference>
<dbReference type="GO" id="GO:0016491">
    <property type="term" value="F:oxidoreductase activity"/>
    <property type="evidence" value="ECO:0007669"/>
    <property type="project" value="UniProtKB-ARBA"/>
</dbReference>
<proteinExistence type="predicted"/>
<dbReference type="GO" id="GO:0046872">
    <property type="term" value="F:metal ion binding"/>
    <property type="evidence" value="ECO:0007669"/>
    <property type="project" value="UniProtKB-ARBA"/>
</dbReference>
<dbReference type="InterPro" id="IPR008775">
    <property type="entry name" value="Phytyl_CoA_dOase-like"/>
</dbReference>
<evidence type="ECO:0008006" key="2">
    <source>
        <dbReference type="Google" id="ProtNLM"/>
    </source>
</evidence>
<dbReference type="SUPFAM" id="SSF51197">
    <property type="entry name" value="Clavaminate synthase-like"/>
    <property type="match status" value="1"/>
</dbReference>
<dbReference type="PANTHER" id="PTHR20883:SF48">
    <property type="entry name" value="ECTOINE DIOXYGENASE"/>
    <property type="match status" value="1"/>
</dbReference>
<name>A0A382Q9B0_9ZZZZ</name>
<feature type="non-terminal residue" evidence="1">
    <location>
        <position position="212"/>
    </location>
</feature>
<reference evidence="1" key="1">
    <citation type="submission" date="2018-05" db="EMBL/GenBank/DDBJ databases">
        <authorList>
            <person name="Lanie J.A."/>
            <person name="Ng W.-L."/>
            <person name="Kazmierczak K.M."/>
            <person name="Andrzejewski T.M."/>
            <person name="Davidsen T.M."/>
            <person name="Wayne K.J."/>
            <person name="Tettelin H."/>
            <person name="Glass J.I."/>
            <person name="Rusch D."/>
            <person name="Podicherti R."/>
            <person name="Tsui H.-C.T."/>
            <person name="Winkler M.E."/>
        </authorList>
    </citation>
    <scope>NUCLEOTIDE SEQUENCE</scope>
</reference>
<evidence type="ECO:0000313" key="1">
    <source>
        <dbReference type="EMBL" id="SVC82174.1"/>
    </source>
</evidence>
<sequence>MRLSPDEVQSYREQGLLLPRRVLSPEEATACLRELEAYESSGGGPIAGKWRYKSHLVFPWLNQLMRHPAILDLACSLLGEDVMVWTTHIYPKEAGDGRFISWHQDSAHWGLDSNRVLSVWVALTNATRENGCMRMLPGSHHKGEVIHQDTWDPNNILTRGQTIEEPINEDKAVWVELEAGEASIHHVDLFHASTANVSPGRRVAVAIRYITP</sequence>
<gene>
    <name evidence="1" type="ORF">METZ01_LOCUS335028</name>
</gene>
<dbReference type="PANTHER" id="PTHR20883">
    <property type="entry name" value="PHYTANOYL-COA DIOXYGENASE DOMAIN CONTAINING 1"/>
    <property type="match status" value="1"/>
</dbReference>
<organism evidence="1">
    <name type="scientific">marine metagenome</name>
    <dbReference type="NCBI Taxonomy" id="408172"/>
    <lineage>
        <taxon>unclassified sequences</taxon>
        <taxon>metagenomes</taxon>
        <taxon>ecological metagenomes</taxon>
    </lineage>
</organism>
<protein>
    <recommendedName>
        <fullName evidence="2">Fe2OG dioxygenase domain-containing protein</fullName>
    </recommendedName>
</protein>
<dbReference type="AlphaFoldDB" id="A0A382Q9B0"/>
<accession>A0A382Q9B0</accession>
<dbReference type="EMBL" id="UINC01112909">
    <property type="protein sequence ID" value="SVC82174.1"/>
    <property type="molecule type" value="Genomic_DNA"/>
</dbReference>